<accession>A0AA42RWE2</accession>
<name>A0AA42RWE2_9PSED</name>
<evidence type="ECO:0000313" key="1">
    <source>
        <dbReference type="EMBL" id="MDH1631111.1"/>
    </source>
</evidence>
<protein>
    <submittedName>
        <fullName evidence="1">Uncharacterized protein</fullName>
    </submittedName>
</protein>
<sequence length="73" mass="7818">MSPLESTLFSGVQQTLAPIPAHNDKYATEFQASLAGDQAREQACAELTQQMNLQVRAMAMDLLNDSFTGEGGA</sequence>
<dbReference type="Proteomes" id="UP001160882">
    <property type="component" value="Unassembled WGS sequence"/>
</dbReference>
<organism evidence="1 2">
    <name type="scientific">Pseudomonas mosselii</name>
    <dbReference type="NCBI Taxonomy" id="78327"/>
    <lineage>
        <taxon>Bacteria</taxon>
        <taxon>Pseudomonadati</taxon>
        <taxon>Pseudomonadota</taxon>
        <taxon>Gammaproteobacteria</taxon>
        <taxon>Pseudomonadales</taxon>
        <taxon>Pseudomonadaceae</taxon>
        <taxon>Pseudomonas</taxon>
    </lineage>
</organism>
<dbReference type="RefSeq" id="WP_280082076.1">
    <property type="nucleotide sequence ID" value="NZ_JAOCGG010000022.1"/>
</dbReference>
<gene>
    <name evidence="1" type="ORF">N5I14_12740</name>
</gene>
<reference evidence="1" key="1">
    <citation type="submission" date="2022-09" db="EMBL/GenBank/DDBJ databases">
        <title>Intensive care unit water sources are persistently colonized with multi-drug resistant bacteria and are the site of extensive horizontal gene transfer of antibiotic resistance genes.</title>
        <authorList>
            <person name="Diorio-Toth L."/>
        </authorList>
    </citation>
    <scope>NUCLEOTIDE SEQUENCE</scope>
    <source>
        <strain evidence="1">GD03782</strain>
    </source>
</reference>
<evidence type="ECO:0000313" key="2">
    <source>
        <dbReference type="Proteomes" id="UP001160882"/>
    </source>
</evidence>
<proteinExistence type="predicted"/>
<dbReference type="EMBL" id="JAOCGG010000022">
    <property type="protein sequence ID" value="MDH1631111.1"/>
    <property type="molecule type" value="Genomic_DNA"/>
</dbReference>
<dbReference type="AlphaFoldDB" id="A0AA42RWE2"/>
<comment type="caution">
    <text evidence="1">The sequence shown here is derived from an EMBL/GenBank/DDBJ whole genome shotgun (WGS) entry which is preliminary data.</text>
</comment>